<name>A0A2D3V456_9PEZI</name>
<dbReference type="GeneID" id="35605843"/>
<dbReference type="OrthoDB" id="3848656at2759"/>
<gene>
    <name evidence="2" type="ORF">RCC_10807</name>
</gene>
<dbReference type="AlphaFoldDB" id="A0A2D3V456"/>
<dbReference type="Proteomes" id="UP000225277">
    <property type="component" value="Unassembled WGS sequence"/>
</dbReference>
<reference evidence="2 3" key="1">
    <citation type="submission" date="2016-03" db="EMBL/GenBank/DDBJ databases">
        <authorList>
            <person name="Ploux O."/>
        </authorList>
    </citation>
    <scope>NUCLEOTIDE SEQUENCE [LARGE SCALE GENOMIC DNA]</scope>
    <source>
        <strain evidence="2 3">URUG2</strain>
    </source>
</reference>
<evidence type="ECO:0000313" key="2">
    <source>
        <dbReference type="EMBL" id="CZT25077.1"/>
    </source>
</evidence>
<proteinExistence type="predicted"/>
<evidence type="ECO:0000313" key="3">
    <source>
        <dbReference type="Proteomes" id="UP000225277"/>
    </source>
</evidence>
<evidence type="ECO:0008006" key="4">
    <source>
        <dbReference type="Google" id="ProtNLM"/>
    </source>
</evidence>
<protein>
    <recommendedName>
        <fullName evidence="4">Myb-like domain-containing protein</fullName>
    </recommendedName>
</protein>
<feature type="region of interest" description="Disordered" evidence="1">
    <location>
        <begin position="14"/>
        <end position="110"/>
    </location>
</feature>
<dbReference type="EMBL" id="FJUY01000024">
    <property type="protein sequence ID" value="CZT25077.1"/>
    <property type="molecule type" value="Genomic_DNA"/>
</dbReference>
<accession>A0A2D3V456</accession>
<sequence>MASLKHEIIYESIEVSDNEVVSPPPAKRARIATPEEVIDLTQSDDEEEDDEDDEEDDGEDDVAPIPAAQLRPAPSPPTIDNKDDAAEQQASPTKALRSAESVEAPTSPKLGVKSSFLQKWSRKDHLAFIKELKRRFDPEPFMRLTGKPVEEILDQFDALYQLATPIRRWAGGNTVGELRGIKKGGIVVLLTQAEGHEEEVEFEDLDEDDLDYLKESLTESDWGTLVGTSETDESEVLAVDHE</sequence>
<organism evidence="2 3">
    <name type="scientific">Ramularia collo-cygni</name>
    <dbReference type="NCBI Taxonomy" id="112498"/>
    <lineage>
        <taxon>Eukaryota</taxon>
        <taxon>Fungi</taxon>
        <taxon>Dikarya</taxon>
        <taxon>Ascomycota</taxon>
        <taxon>Pezizomycotina</taxon>
        <taxon>Dothideomycetes</taxon>
        <taxon>Dothideomycetidae</taxon>
        <taxon>Mycosphaerellales</taxon>
        <taxon>Mycosphaerellaceae</taxon>
        <taxon>Ramularia</taxon>
    </lineage>
</organism>
<dbReference type="RefSeq" id="XP_023631800.1">
    <property type="nucleotide sequence ID" value="XM_023776032.1"/>
</dbReference>
<keyword evidence="3" id="KW-1185">Reference proteome</keyword>
<evidence type="ECO:0000256" key="1">
    <source>
        <dbReference type="SAM" id="MobiDB-lite"/>
    </source>
</evidence>
<feature type="compositionally biased region" description="Acidic residues" evidence="1">
    <location>
        <begin position="36"/>
        <end position="62"/>
    </location>
</feature>